<organism evidence="8 9">
    <name type="scientific">Candidatus Enterovibrio escicola</name>
    <dbReference type="NCBI Taxonomy" id="1927127"/>
    <lineage>
        <taxon>Bacteria</taxon>
        <taxon>Pseudomonadati</taxon>
        <taxon>Pseudomonadota</taxon>
        <taxon>Gammaproteobacteria</taxon>
        <taxon>Vibrionales</taxon>
        <taxon>Vibrionaceae</taxon>
        <taxon>Enterovibrio</taxon>
    </lineage>
</organism>
<comment type="similarity">
    <text evidence="2">Belongs to the outer membrane factor (OMF) (TC 1.B.17) family.</text>
</comment>
<dbReference type="InterPro" id="IPR051906">
    <property type="entry name" value="TolC-like"/>
</dbReference>
<name>A0A2A5T6E7_9GAMM</name>
<reference evidence="9" key="1">
    <citation type="submission" date="2017-04" db="EMBL/GenBank/DDBJ databases">
        <title>Genome evolution of the luminous symbionts of deep sea anglerfish.</title>
        <authorList>
            <person name="Hendry T.A."/>
        </authorList>
    </citation>
    <scope>NUCLEOTIDE SEQUENCE [LARGE SCALE GENOMIC DNA]</scope>
</reference>
<evidence type="ECO:0000256" key="5">
    <source>
        <dbReference type="ARBA" id="ARBA00022692"/>
    </source>
</evidence>
<evidence type="ECO:0000256" key="7">
    <source>
        <dbReference type="ARBA" id="ARBA00023237"/>
    </source>
</evidence>
<evidence type="ECO:0000313" key="8">
    <source>
        <dbReference type="EMBL" id="PCS23755.1"/>
    </source>
</evidence>
<dbReference type="AlphaFoldDB" id="A0A2A5T6E7"/>
<evidence type="ECO:0000256" key="1">
    <source>
        <dbReference type="ARBA" id="ARBA00004442"/>
    </source>
</evidence>
<keyword evidence="3" id="KW-0813">Transport</keyword>
<sequence>MKEFLPFLIGIMLSTTSALVNADDLVQIYEQAKRSDPLLLQAIAKRDEAFTAINASRSVILPQINLNAGFNLNLNSKASITSDLSNTNSLNVGIALNQELFNRNSWINLDIAEIRARKEDAVYAMQQQKLILRVFQAYFHVLRTIDGLTLISAEKVAVGRQLVQMRQRFKVGLSAITDVHNAQAQYDSVLAREILSENEVLNSYEEVHEITGQVHTKLNVLNTKSFSASQPKQSLNALLEQAKEKNLNLLVSRISRDIAKERISLAKSSHLPLLTLSTGYDLLDQKNRSNSTRDIDYNQLSVGIKLVVPLYSGGRIDASVKKAQFNYVAISESLQSIYRSTMKNVRASYNNINASIGTLRAYGQTVVSQNSALEVTKAGFAVGTCTIVDVLVATRRLYDANRNLSNARYDYILNILKLREAVGTLSEQDLIDINQGLILPKK</sequence>
<dbReference type="InterPro" id="IPR010130">
    <property type="entry name" value="T1SS_OMP_TolC"/>
</dbReference>
<dbReference type="SUPFAM" id="SSF56954">
    <property type="entry name" value="Outer membrane efflux proteins (OEP)"/>
    <property type="match status" value="1"/>
</dbReference>
<evidence type="ECO:0000256" key="6">
    <source>
        <dbReference type="ARBA" id="ARBA00023136"/>
    </source>
</evidence>
<dbReference type="GO" id="GO:1990281">
    <property type="term" value="C:efflux pump complex"/>
    <property type="evidence" value="ECO:0007669"/>
    <property type="project" value="TreeGrafter"/>
</dbReference>
<evidence type="ECO:0000256" key="2">
    <source>
        <dbReference type="ARBA" id="ARBA00007613"/>
    </source>
</evidence>
<dbReference type="InterPro" id="IPR003423">
    <property type="entry name" value="OMP_efflux"/>
</dbReference>
<dbReference type="InterPro" id="IPR058622">
    <property type="entry name" value="TolC"/>
</dbReference>
<gene>
    <name evidence="8" type="ORF">BTN49_0724</name>
</gene>
<evidence type="ECO:0000256" key="3">
    <source>
        <dbReference type="ARBA" id="ARBA00022448"/>
    </source>
</evidence>
<comment type="caution">
    <text evidence="8">The sequence shown here is derived from an EMBL/GenBank/DDBJ whole genome shotgun (WGS) entry which is preliminary data.</text>
</comment>
<dbReference type="PANTHER" id="PTHR30026:SF20">
    <property type="entry name" value="OUTER MEMBRANE PROTEIN TOLC"/>
    <property type="match status" value="1"/>
</dbReference>
<keyword evidence="4" id="KW-1134">Transmembrane beta strand</keyword>
<dbReference type="GeneID" id="66951133"/>
<dbReference type="GO" id="GO:0009279">
    <property type="term" value="C:cell outer membrane"/>
    <property type="evidence" value="ECO:0007669"/>
    <property type="project" value="UniProtKB-SubCell"/>
</dbReference>
<keyword evidence="7" id="KW-0998">Cell outer membrane</keyword>
<evidence type="ECO:0000313" key="9">
    <source>
        <dbReference type="Proteomes" id="UP000219020"/>
    </source>
</evidence>
<protein>
    <submittedName>
        <fullName evidence="8">Type I secretion outer membrane protein, TolC</fullName>
    </submittedName>
</protein>
<keyword evidence="5" id="KW-0812">Transmembrane</keyword>
<proteinExistence type="inferred from homology"/>
<dbReference type="GO" id="GO:0015562">
    <property type="term" value="F:efflux transmembrane transporter activity"/>
    <property type="evidence" value="ECO:0007669"/>
    <property type="project" value="InterPro"/>
</dbReference>
<dbReference type="NCBIfam" id="TIGR01844">
    <property type="entry name" value="type_I_sec_TolC"/>
    <property type="match status" value="1"/>
</dbReference>
<dbReference type="PANTHER" id="PTHR30026">
    <property type="entry name" value="OUTER MEMBRANE PROTEIN TOLC"/>
    <property type="match status" value="1"/>
</dbReference>
<dbReference type="GO" id="GO:0015288">
    <property type="term" value="F:porin activity"/>
    <property type="evidence" value="ECO:0007669"/>
    <property type="project" value="TreeGrafter"/>
</dbReference>
<dbReference type="Proteomes" id="UP000219020">
    <property type="component" value="Unassembled WGS sequence"/>
</dbReference>
<dbReference type="EMBL" id="NBYY01000009">
    <property type="protein sequence ID" value="PCS23755.1"/>
    <property type="molecule type" value="Genomic_DNA"/>
</dbReference>
<dbReference type="Pfam" id="PF02321">
    <property type="entry name" value="OEP"/>
    <property type="match status" value="2"/>
</dbReference>
<dbReference type="RefSeq" id="WP_097355945.1">
    <property type="nucleotide sequence ID" value="NZ_CAWNJE010000005.1"/>
</dbReference>
<dbReference type="NCBIfam" id="NF007002">
    <property type="entry name" value="PRK09465.1"/>
    <property type="match status" value="1"/>
</dbReference>
<keyword evidence="9" id="KW-1185">Reference proteome</keyword>
<comment type="subcellular location">
    <subcellularLocation>
        <location evidence="1">Cell outer membrane</location>
    </subcellularLocation>
</comment>
<accession>A0A2A5T6E7</accession>
<evidence type="ECO:0000256" key="4">
    <source>
        <dbReference type="ARBA" id="ARBA00022452"/>
    </source>
</evidence>
<keyword evidence="6" id="KW-0472">Membrane</keyword>
<dbReference type="Gene3D" id="1.20.1600.10">
    <property type="entry name" value="Outer membrane efflux proteins (OEP)"/>
    <property type="match status" value="1"/>
</dbReference>